<evidence type="ECO:0000256" key="10">
    <source>
        <dbReference type="RuleBase" id="RU004249"/>
    </source>
</evidence>
<evidence type="ECO:0000256" key="1">
    <source>
        <dbReference type="ARBA" id="ARBA00004766"/>
    </source>
</evidence>
<dbReference type="GO" id="GO:0009088">
    <property type="term" value="P:threonine biosynthetic process"/>
    <property type="evidence" value="ECO:0007669"/>
    <property type="project" value="UniProtKB-UniPathway"/>
</dbReference>
<feature type="domain" description="Aspartokinase ACT" evidence="12">
    <location>
        <begin position="388"/>
        <end position="445"/>
    </location>
</feature>
<dbReference type="Proteomes" id="UP000037600">
    <property type="component" value="Unassembled WGS sequence"/>
</dbReference>
<comment type="pathway">
    <text evidence="1 10">Amino-acid biosynthesis; L-lysine biosynthesis via DAP pathway; (S)-tetrahydrodipicolinate from L-aspartate: step 1/4.</text>
</comment>
<dbReference type="CDD" id="cd04932">
    <property type="entry name" value="ACT_AKiii-LysC-EC_1"/>
    <property type="match status" value="1"/>
</dbReference>
<feature type="binding site" evidence="8">
    <location>
        <begin position="222"/>
        <end position="223"/>
    </location>
    <ligand>
        <name>ATP</name>
        <dbReference type="ChEBI" id="CHEBI:30616"/>
    </ligand>
</feature>
<dbReference type="GO" id="GO:0005829">
    <property type="term" value="C:cytosol"/>
    <property type="evidence" value="ECO:0007669"/>
    <property type="project" value="TreeGrafter"/>
</dbReference>
<dbReference type="RefSeq" id="WP_048691045.1">
    <property type="nucleotide sequence ID" value="NZ_KQ130486.1"/>
</dbReference>
<dbReference type="STRING" id="1513271.XM47_06800"/>
<organism evidence="13 14">
    <name type="scientific">Catenovulum maritimum</name>
    <dbReference type="NCBI Taxonomy" id="1513271"/>
    <lineage>
        <taxon>Bacteria</taxon>
        <taxon>Pseudomonadati</taxon>
        <taxon>Pseudomonadota</taxon>
        <taxon>Gammaproteobacteria</taxon>
        <taxon>Alteromonadales</taxon>
        <taxon>Alteromonadaceae</taxon>
        <taxon>Catenovulum</taxon>
    </lineage>
</organism>
<evidence type="ECO:0000313" key="14">
    <source>
        <dbReference type="Proteomes" id="UP000037600"/>
    </source>
</evidence>
<dbReference type="Pfam" id="PF22468">
    <property type="entry name" value="ACT_9"/>
    <property type="match status" value="2"/>
</dbReference>
<proteinExistence type="inferred from homology"/>
<feature type="binding site" evidence="8">
    <location>
        <begin position="8"/>
        <end position="11"/>
    </location>
    <ligand>
        <name>ATP</name>
        <dbReference type="ChEBI" id="CHEBI:30616"/>
    </ligand>
</feature>
<dbReference type="Pfam" id="PF00696">
    <property type="entry name" value="AA_kinase"/>
    <property type="match status" value="1"/>
</dbReference>
<evidence type="ECO:0000256" key="8">
    <source>
        <dbReference type="PIRSR" id="PIRSR000726-1"/>
    </source>
</evidence>
<dbReference type="UniPathway" id="UPA00034">
    <property type="reaction ID" value="UER00015"/>
</dbReference>
<dbReference type="InterPro" id="IPR042199">
    <property type="entry name" value="AsparK_Bifunc_asparK/hSer_DH"/>
</dbReference>
<dbReference type="SUPFAM" id="SSF55021">
    <property type="entry name" value="ACT-like"/>
    <property type="match status" value="2"/>
</dbReference>
<dbReference type="EC" id="2.7.2.4" evidence="9"/>
<keyword evidence="4 8" id="KW-0547">Nucleotide-binding</keyword>
<dbReference type="InterPro" id="IPR036393">
    <property type="entry name" value="AceGlu_kinase-like_sf"/>
</dbReference>
<evidence type="ECO:0000259" key="11">
    <source>
        <dbReference type="Pfam" id="PF00696"/>
    </source>
</evidence>
<feature type="domain" description="Aspartate/glutamate/uridylate kinase" evidence="11">
    <location>
        <begin position="4"/>
        <end position="278"/>
    </location>
</feature>
<evidence type="ECO:0000259" key="12">
    <source>
        <dbReference type="Pfam" id="PF22468"/>
    </source>
</evidence>
<keyword evidence="10" id="KW-0028">Amino-acid biosynthesis</keyword>
<protein>
    <recommendedName>
        <fullName evidence="9">Aspartokinase</fullName>
        <ecNumber evidence="9">2.7.2.4</ecNumber>
    </recommendedName>
</protein>
<feature type="binding site" evidence="8">
    <location>
        <position position="120"/>
    </location>
    <ligand>
        <name>substrate</name>
    </ligand>
</feature>
<dbReference type="Gene3D" id="3.40.1160.10">
    <property type="entry name" value="Acetylglutamate kinase-like"/>
    <property type="match status" value="1"/>
</dbReference>
<dbReference type="InterPro" id="IPR018042">
    <property type="entry name" value="Aspartate_kinase_CS"/>
</dbReference>
<dbReference type="Gene3D" id="3.30.70.260">
    <property type="match status" value="2"/>
</dbReference>
<feature type="binding site" evidence="8">
    <location>
        <position position="45"/>
    </location>
    <ligand>
        <name>substrate</name>
    </ligand>
</feature>
<keyword evidence="3 9" id="KW-0808">Transferase</keyword>
<evidence type="ECO:0000256" key="9">
    <source>
        <dbReference type="RuleBase" id="RU003448"/>
    </source>
</evidence>
<dbReference type="NCBIfam" id="TIGR00657">
    <property type="entry name" value="asp_kinases"/>
    <property type="match status" value="1"/>
</dbReference>
<dbReference type="PIRSF" id="PIRSF000726">
    <property type="entry name" value="Asp_kin"/>
    <property type="match status" value="1"/>
</dbReference>
<dbReference type="InterPro" id="IPR045865">
    <property type="entry name" value="ACT-like_dom_sf"/>
</dbReference>
<dbReference type="PANTHER" id="PTHR21499">
    <property type="entry name" value="ASPARTATE KINASE"/>
    <property type="match status" value="1"/>
</dbReference>
<evidence type="ECO:0000256" key="6">
    <source>
        <dbReference type="ARBA" id="ARBA00022840"/>
    </source>
</evidence>
<sequence length="450" mass="48874">MKNLTVAKFGGTSVADFEAMSRCADLVQSDSNIRVVVVSAQSGVTNKLVRLTQLDVTQEERDQILADIRATEYKIIEQLGRPEWVTLALDNLLNELKATANSENLVGSMRLKDQIQSYGEQMSSLLFAEIMRQRGVHAVNFDIRQVLKTDSNYGKAEPDIEQTRLQAEKLISPELEGTVFITQGFIGSDENGYTTTLGRGGSDYSAALIAESLSAETLQIWTDVTGIYTTDPRLTQAARPIPEISFDEAAEMATFGAKILHPATLIPAIRKGIGVFVGSSRAPKDGGTWILNQVDNKPAYRAIALRKEQILVTVKSPNMLLASGFLAKVFAILAKNKISVDLITTSEISIALTLDNPSNATLGGLSKSVIAELEEFCEVTVEEDLSLVAVIGNHLQASSGVGGKLLSALENFSLRMICQGASPHNFCFLTKTAEAPKIVEHLHEQLFDSI</sequence>
<evidence type="ECO:0000256" key="7">
    <source>
        <dbReference type="ARBA" id="ARBA00047872"/>
    </source>
</evidence>
<keyword evidence="14" id="KW-1185">Reference proteome</keyword>
<evidence type="ECO:0000256" key="4">
    <source>
        <dbReference type="ARBA" id="ARBA00022741"/>
    </source>
</evidence>
<dbReference type="InterPro" id="IPR054352">
    <property type="entry name" value="ACT_Aspartokinase"/>
</dbReference>
<dbReference type="PATRIC" id="fig|1513271.3.peg.1397"/>
<feature type="binding site" evidence="8">
    <location>
        <position position="233"/>
    </location>
    <ligand>
        <name>ATP</name>
        <dbReference type="ChEBI" id="CHEBI:30616"/>
    </ligand>
</feature>
<dbReference type="PANTHER" id="PTHR21499:SF59">
    <property type="entry name" value="ASPARTOKINASE"/>
    <property type="match status" value="1"/>
</dbReference>
<name>A0A0J8JMQ6_9ALTE</name>
<keyword evidence="6 8" id="KW-0067">ATP-binding</keyword>
<evidence type="ECO:0000256" key="3">
    <source>
        <dbReference type="ARBA" id="ARBA00022679"/>
    </source>
</evidence>
<evidence type="ECO:0000256" key="2">
    <source>
        <dbReference type="ARBA" id="ARBA00010122"/>
    </source>
</evidence>
<dbReference type="GO" id="GO:0009089">
    <property type="term" value="P:lysine biosynthetic process via diaminopimelate"/>
    <property type="evidence" value="ECO:0007669"/>
    <property type="project" value="UniProtKB-UniPathway"/>
</dbReference>
<dbReference type="AlphaFoldDB" id="A0A0J8JMQ6"/>
<dbReference type="InterPro" id="IPR005260">
    <property type="entry name" value="Asp_kin_monofn"/>
</dbReference>
<gene>
    <name evidence="13" type="ORF">XM47_06800</name>
</gene>
<accession>A0A0J8JMQ6</accession>
<comment type="pathway">
    <text evidence="10">Amino-acid biosynthesis; L-threonine biosynthesis; L-threonine from L-aspartate: step 1/5.</text>
</comment>
<dbReference type="InterPro" id="IPR001048">
    <property type="entry name" value="Asp/Glu/Uridylate_kinase"/>
</dbReference>
<dbReference type="OrthoDB" id="9799110at2"/>
<comment type="catalytic activity">
    <reaction evidence="7 9">
        <text>L-aspartate + ATP = 4-phospho-L-aspartate + ADP</text>
        <dbReference type="Rhea" id="RHEA:23776"/>
        <dbReference type="ChEBI" id="CHEBI:29991"/>
        <dbReference type="ChEBI" id="CHEBI:30616"/>
        <dbReference type="ChEBI" id="CHEBI:57535"/>
        <dbReference type="ChEBI" id="CHEBI:456216"/>
        <dbReference type="EC" id="2.7.2.4"/>
    </reaction>
</comment>
<dbReference type="SUPFAM" id="SSF53633">
    <property type="entry name" value="Carbamate kinase-like"/>
    <property type="match status" value="1"/>
</dbReference>
<dbReference type="UniPathway" id="UPA00050">
    <property type="reaction ID" value="UER00461"/>
</dbReference>
<comment type="similarity">
    <text evidence="2 9">Belongs to the aspartokinase family.</text>
</comment>
<dbReference type="UniPathway" id="UPA00051">
    <property type="reaction ID" value="UER00462"/>
</dbReference>
<dbReference type="PROSITE" id="PS00324">
    <property type="entry name" value="ASPARTOKINASE"/>
    <property type="match status" value="1"/>
</dbReference>
<evidence type="ECO:0000313" key="13">
    <source>
        <dbReference type="EMBL" id="KMT65896.1"/>
    </source>
</evidence>
<comment type="pathway">
    <text evidence="10">Amino-acid biosynthesis; L-methionine biosynthesis via de novo pathway; L-homoserine from L-aspartate: step 1/3.</text>
</comment>
<evidence type="ECO:0000256" key="5">
    <source>
        <dbReference type="ARBA" id="ARBA00022777"/>
    </source>
</evidence>
<dbReference type="Gene3D" id="1.20.120.1320">
    <property type="entry name" value="Aspartokinase, catalytic domain"/>
    <property type="match status" value="1"/>
</dbReference>
<comment type="caution">
    <text evidence="13">The sequence shown here is derived from an EMBL/GenBank/DDBJ whole genome shotgun (WGS) entry which is preliminary data.</text>
</comment>
<dbReference type="NCBIfam" id="NF006570">
    <property type="entry name" value="PRK09084.1"/>
    <property type="match status" value="1"/>
</dbReference>
<dbReference type="GO" id="GO:0009090">
    <property type="term" value="P:homoserine biosynthetic process"/>
    <property type="evidence" value="ECO:0007669"/>
    <property type="project" value="TreeGrafter"/>
</dbReference>
<reference evidence="13 14" key="1">
    <citation type="submission" date="2015-04" db="EMBL/GenBank/DDBJ databases">
        <title>Draft Genome Sequence of the Novel Agar-Digesting Marine Bacterium Q1.</title>
        <authorList>
            <person name="Li Y."/>
            <person name="Li D."/>
            <person name="Chen G."/>
            <person name="Du Z."/>
        </authorList>
    </citation>
    <scope>NUCLEOTIDE SEQUENCE [LARGE SCALE GENOMIC DNA]</scope>
    <source>
        <strain evidence="13 14">Q1</strain>
    </source>
</reference>
<dbReference type="EMBL" id="LAZL01000008">
    <property type="protein sequence ID" value="KMT65896.1"/>
    <property type="molecule type" value="Genomic_DNA"/>
</dbReference>
<dbReference type="InterPro" id="IPR001341">
    <property type="entry name" value="Asp_kinase"/>
</dbReference>
<dbReference type="GO" id="GO:0005524">
    <property type="term" value="F:ATP binding"/>
    <property type="evidence" value="ECO:0007669"/>
    <property type="project" value="UniProtKB-KW"/>
</dbReference>
<feature type="domain" description="Aspartokinase ACT" evidence="12">
    <location>
        <begin position="314"/>
        <end position="355"/>
    </location>
</feature>
<feature type="binding site" evidence="8">
    <location>
        <position position="228"/>
    </location>
    <ligand>
        <name>ATP</name>
        <dbReference type="ChEBI" id="CHEBI:30616"/>
    </ligand>
</feature>
<dbReference type="GO" id="GO:0004072">
    <property type="term" value="F:aspartate kinase activity"/>
    <property type="evidence" value="ECO:0007669"/>
    <property type="project" value="UniProtKB-EC"/>
</dbReference>
<keyword evidence="5 9" id="KW-0418">Kinase</keyword>